<accession>A0A1J5Q575</accession>
<organism evidence="1">
    <name type="scientific">mine drainage metagenome</name>
    <dbReference type="NCBI Taxonomy" id="410659"/>
    <lineage>
        <taxon>unclassified sequences</taxon>
        <taxon>metagenomes</taxon>
        <taxon>ecological metagenomes</taxon>
    </lineage>
</organism>
<evidence type="ECO:0000313" key="1">
    <source>
        <dbReference type="EMBL" id="OIQ71069.1"/>
    </source>
</evidence>
<proteinExistence type="predicted"/>
<reference evidence="1" key="1">
    <citation type="submission" date="2016-10" db="EMBL/GenBank/DDBJ databases">
        <title>Sequence of Gallionella enrichment culture.</title>
        <authorList>
            <person name="Poehlein A."/>
            <person name="Muehling M."/>
            <person name="Daniel R."/>
        </authorList>
    </citation>
    <scope>NUCLEOTIDE SEQUENCE</scope>
</reference>
<dbReference type="AlphaFoldDB" id="A0A1J5Q575"/>
<protein>
    <submittedName>
        <fullName evidence="1">Uncharacterized protein</fullName>
    </submittedName>
</protein>
<gene>
    <name evidence="1" type="ORF">GALL_473190</name>
</gene>
<name>A0A1J5Q575_9ZZZZ</name>
<dbReference type="EMBL" id="MLJW01003894">
    <property type="protein sequence ID" value="OIQ71069.1"/>
    <property type="molecule type" value="Genomic_DNA"/>
</dbReference>
<comment type="caution">
    <text evidence="1">The sequence shown here is derived from an EMBL/GenBank/DDBJ whole genome shotgun (WGS) entry which is preliminary data.</text>
</comment>
<sequence length="124" mass="13881">MKEFPCQTGSGFLHVKVHHATAAAKTGQFFGRTQVVIEHHQLGGTLFNAAQDMLGKGKIKHIDRPCVQGRQISDRVHITMVKRHKLGLTVKIQPGRQGRGKTIRTLAPVVNHQGLRIILIRNRR</sequence>